<proteinExistence type="predicted"/>
<evidence type="ECO:0000313" key="2">
    <source>
        <dbReference type="Proteomes" id="UP000255389"/>
    </source>
</evidence>
<gene>
    <name evidence="1" type="ORF">NCTC1542_06822</name>
</gene>
<sequence>MNLGRIWTDPATAPRAIGRARTQNGRHLVANIAAFRCPDCKRDHVLMLMTGKWQAWNLDVTDYTDDGSYAHR</sequence>
<accession>A0A378WCX0</accession>
<reference evidence="1 2" key="1">
    <citation type="submission" date="2018-06" db="EMBL/GenBank/DDBJ databases">
        <authorList>
            <consortium name="Pathogen Informatics"/>
            <person name="Doyle S."/>
        </authorList>
    </citation>
    <scope>NUCLEOTIDE SEQUENCE [LARGE SCALE GENOMIC DNA]</scope>
    <source>
        <strain evidence="1 2">NCTC1542</strain>
    </source>
</reference>
<dbReference type="AlphaFoldDB" id="A0A378WCX0"/>
<organism evidence="1 2">
    <name type="scientific">Mycolicibacterium fortuitum</name>
    <name type="common">Mycobacterium fortuitum</name>
    <dbReference type="NCBI Taxonomy" id="1766"/>
    <lineage>
        <taxon>Bacteria</taxon>
        <taxon>Bacillati</taxon>
        <taxon>Actinomycetota</taxon>
        <taxon>Actinomycetes</taxon>
        <taxon>Mycobacteriales</taxon>
        <taxon>Mycobacteriaceae</taxon>
        <taxon>Mycolicibacterium</taxon>
    </lineage>
</organism>
<protein>
    <submittedName>
        <fullName evidence="1">Uncharacterized protein</fullName>
    </submittedName>
</protein>
<evidence type="ECO:0000313" key="1">
    <source>
        <dbReference type="EMBL" id="SUA31468.1"/>
    </source>
</evidence>
<dbReference type="Proteomes" id="UP000255389">
    <property type="component" value="Unassembled WGS sequence"/>
</dbReference>
<dbReference type="EMBL" id="UGQY01000006">
    <property type="protein sequence ID" value="SUA31468.1"/>
    <property type="molecule type" value="Genomic_DNA"/>
</dbReference>
<name>A0A378WCX0_MYCFO</name>